<feature type="transmembrane region" description="Helical" evidence="4">
    <location>
        <begin position="547"/>
        <end position="567"/>
    </location>
</feature>
<evidence type="ECO:0000313" key="7">
    <source>
        <dbReference type="EMBL" id="KCV82132.1"/>
    </source>
</evidence>
<keyword evidence="2" id="KW-1003">Cell membrane</keyword>
<feature type="transmembrane region" description="Helical" evidence="4">
    <location>
        <begin position="595"/>
        <end position="625"/>
    </location>
</feature>
<evidence type="ECO:0000259" key="6">
    <source>
        <dbReference type="Pfam" id="PF12801"/>
    </source>
</evidence>
<feature type="domain" description="4Fe-4S ferredoxin-type" evidence="6">
    <location>
        <begin position="487"/>
        <end position="532"/>
    </location>
</feature>
<dbReference type="PATRIC" id="fig|1461693.3.peg.1989"/>
<protein>
    <submittedName>
        <fullName evidence="7">Regulator of nitric oxide reductase transcription</fullName>
    </submittedName>
</protein>
<dbReference type="InterPro" id="IPR052378">
    <property type="entry name" value="NosR_regulator"/>
</dbReference>
<feature type="chain" id="PRO_5001571341" evidence="5">
    <location>
        <begin position="26"/>
        <end position="693"/>
    </location>
</feature>
<gene>
    <name evidence="7" type="ORF">ATO10_09813</name>
</gene>
<feature type="transmembrane region" description="Helical" evidence="4">
    <location>
        <begin position="491"/>
        <end position="514"/>
    </location>
</feature>
<dbReference type="Pfam" id="PF12801">
    <property type="entry name" value="Fer4_5"/>
    <property type="match status" value="2"/>
</dbReference>
<feature type="signal peptide" evidence="5">
    <location>
        <begin position="1"/>
        <end position="25"/>
    </location>
</feature>
<sequence>MALRILAWLLAQSLLLVVAAQAALAKEPLSPDQIATYLPVGYSVGELLSDDGVYSLISYTGSQAGYVFETGPIAPLSGFAGAPIEMLVMVDNDARFIDVQLIDHFEPMFVAGLGNARFQAFLDQYAGQAITEPFVVGNPFGSAKDQQASALTYLDGVTTATASVRIANETLLTAVKKVAKERMQGLSAGPPAQPDPLVQESLSWDDLVRQGIAARTIITNAEVEEAFAGTIFAGQDPEALANPQAPYLDLWIVDIGPPSVARAALSQDTLAELESFHDIYPNDEPILLIETARHGLVTEDFIRNTVPSLISAKQGGFPFALRDSDLLLELADDAPQDGIAMVLRTDRRSGFNPIEPWEISLQAKREKGVVQPKIGTISLTTTYAAPARFFVTPKPPRVVPPWVSAIEQRWVDMVVLAAVLFGVFLLLLRRMEWLAGLAIYTPVRLVFLACMIGFVGWYGQGQLSIVTPLGALRSVAAGQNLGFLLYDPFSILIWGVVIFGFVVWGRGLFCGWLCPFGAMQEFMHHLGRWLRLPRIEPSPIWDTRLKWLKYGVLAGLVMVTLLVPSAMDKAAEVEPFKTAISTYFKREWYYVAYSAFWLIAATMLFKGFCRYVCPLGALMAIGGLLRRREWIARRSECGSPCQLCKVKCNYGAITKTGRIRYDECFECLDCVTIYNDKTQCVPLILKSKKERLS</sequence>
<dbReference type="STRING" id="1461693.ATO10_09813"/>
<dbReference type="GO" id="GO:0005886">
    <property type="term" value="C:plasma membrane"/>
    <property type="evidence" value="ECO:0007669"/>
    <property type="project" value="UniProtKB-SubCell"/>
</dbReference>
<feature type="transmembrane region" description="Helical" evidence="4">
    <location>
        <begin position="437"/>
        <end position="459"/>
    </location>
</feature>
<dbReference type="PANTHER" id="PTHR30224:SF4">
    <property type="entry name" value="ELECTRON TRANSPORT PROTEIN YCCM-RELATED"/>
    <property type="match status" value="1"/>
</dbReference>
<organism evidence="7 8">
    <name type="scientific">Actibacterium atlanticum</name>
    <dbReference type="NCBI Taxonomy" id="1461693"/>
    <lineage>
        <taxon>Bacteria</taxon>
        <taxon>Pseudomonadati</taxon>
        <taxon>Pseudomonadota</taxon>
        <taxon>Alphaproteobacteria</taxon>
        <taxon>Rhodobacterales</taxon>
        <taxon>Roseobacteraceae</taxon>
        <taxon>Actibacterium</taxon>
    </lineage>
</organism>
<dbReference type="eggNOG" id="COG3901">
    <property type="taxonomic scope" value="Bacteria"/>
</dbReference>
<evidence type="ECO:0000256" key="4">
    <source>
        <dbReference type="SAM" id="Phobius"/>
    </source>
</evidence>
<keyword evidence="4" id="KW-0812">Transmembrane</keyword>
<dbReference type="PANTHER" id="PTHR30224">
    <property type="entry name" value="ELECTRON TRANSPORT PROTEIN"/>
    <property type="match status" value="1"/>
</dbReference>
<name>A0A058ZLQ6_9RHOB</name>
<dbReference type="InterPro" id="IPR017896">
    <property type="entry name" value="4Fe4S_Fe-S-bd"/>
</dbReference>
<dbReference type="EMBL" id="AQQY01000005">
    <property type="protein sequence ID" value="KCV82132.1"/>
    <property type="molecule type" value="Genomic_DNA"/>
</dbReference>
<feature type="domain" description="4Fe-4S ferredoxin-type" evidence="6">
    <location>
        <begin position="597"/>
        <end position="628"/>
    </location>
</feature>
<keyword evidence="4" id="KW-1133">Transmembrane helix</keyword>
<comment type="caution">
    <text evidence="7">The sequence shown here is derived from an EMBL/GenBank/DDBJ whole genome shotgun (WGS) entry which is preliminary data.</text>
</comment>
<dbReference type="SUPFAM" id="SSF54862">
    <property type="entry name" value="4Fe-4S ferredoxins"/>
    <property type="match status" value="1"/>
</dbReference>
<keyword evidence="3 4" id="KW-0472">Membrane</keyword>
<evidence type="ECO:0000256" key="1">
    <source>
        <dbReference type="ARBA" id="ARBA00004236"/>
    </source>
</evidence>
<proteinExistence type="predicted"/>
<evidence type="ECO:0000256" key="5">
    <source>
        <dbReference type="SAM" id="SignalP"/>
    </source>
</evidence>
<evidence type="ECO:0000256" key="3">
    <source>
        <dbReference type="ARBA" id="ARBA00023136"/>
    </source>
</evidence>
<dbReference type="eggNOG" id="COG0348">
    <property type="taxonomic scope" value="Bacteria"/>
</dbReference>
<dbReference type="OrthoDB" id="9806398at2"/>
<evidence type="ECO:0000256" key="2">
    <source>
        <dbReference type="ARBA" id="ARBA00022475"/>
    </source>
</evidence>
<dbReference type="Proteomes" id="UP000024836">
    <property type="component" value="Unassembled WGS sequence"/>
</dbReference>
<evidence type="ECO:0000313" key="8">
    <source>
        <dbReference type="Proteomes" id="UP000024836"/>
    </source>
</evidence>
<keyword evidence="8" id="KW-1185">Reference proteome</keyword>
<keyword evidence="5" id="KW-0732">Signal</keyword>
<feature type="transmembrane region" description="Helical" evidence="4">
    <location>
        <begin position="410"/>
        <end position="428"/>
    </location>
</feature>
<dbReference type="AlphaFoldDB" id="A0A058ZLQ6"/>
<comment type="subcellular location">
    <subcellularLocation>
        <location evidence="1">Cell membrane</location>
    </subcellularLocation>
</comment>
<accession>A0A058ZLQ6</accession>
<dbReference type="RefSeq" id="WP_035250958.1">
    <property type="nucleotide sequence ID" value="NZ_AQQY01000005.1"/>
</dbReference>
<reference evidence="7 8" key="1">
    <citation type="submission" date="2013-04" db="EMBL/GenBank/DDBJ databases">
        <title>Shimia sp. 22II-S11-Z10 Genome Sequencing.</title>
        <authorList>
            <person name="Lai Q."/>
            <person name="Li G."/>
            <person name="Shao Z."/>
        </authorList>
    </citation>
    <scope>NUCLEOTIDE SEQUENCE [LARGE SCALE GENOMIC DNA]</scope>
    <source>
        <strain evidence="8">22II-S11-Z10</strain>
    </source>
</reference>